<dbReference type="InterPro" id="IPR023406">
    <property type="entry name" value="Topo_IA_AS"/>
</dbReference>
<feature type="region of interest" description="Interaction with DNA" evidence="8">
    <location>
        <begin position="163"/>
        <end position="168"/>
    </location>
</feature>
<protein>
    <recommendedName>
        <fullName evidence="8">DNA topoisomerase 1</fullName>
        <ecNumber evidence="8">5.6.2.1</ecNumber>
    </recommendedName>
    <alternativeName>
        <fullName evidence="8">DNA topoisomerase I</fullName>
    </alternativeName>
</protein>
<dbReference type="InterPro" id="IPR013825">
    <property type="entry name" value="Topo_IA_cen_sub2"/>
</dbReference>
<evidence type="ECO:0000256" key="1">
    <source>
        <dbReference type="ARBA" id="ARBA00000213"/>
    </source>
</evidence>
<dbReference type="EMBL" id="LCAW01000007">
    <property type="protein sequence ID" value="KKR99318.1"/>
    <property type="molecule type" value="Genomic_DNA"/>
</dbReference>
<feature type="site" description="Interaction with DNA" evidence="8">
    <location>
        <position position="155"/>
    </location>
</feature>
<feature type="active site" description="O-(5'-phospho-DNA)-tyrosine intermediate" evidence="8">
    <location>
        <position position="292"/>
    </location>
</feature>
<dbReference type="Pfam" id="PF01751">
    <property type="entry name" value="Toprim"/>
    <property type="match status" value="1"/>
</dbReference>
<evidence type="ECO:0000313" key="11">
    <source>
        <dbReference type="EMBL" id="KKR99318.1"/>
    </source>
</evidence>
<dbReference type="AlphaFoldDB" id="A0A0G0VEN6"/>
<dbReference type="PRINTS" id="PR00417">
    <property type="entry name" value="PRTPISMRASEI"/>
</dbReference>
<feature type="domain" description="Topo IA-type catalytic" evidence="10">
    <location>
        <begin position="129"/>
        <end position="547"/>
    </location>
</feature>
<keyword evidence="3" id="KW-0479">Metal-binding</keyword>
<name>A0A0G0VEN6_9BACT</name>
<dbReference type="PATRIC" id="fig|1618983.3.peg.351"/>
<evidence type="ECO:0000256" key="6">
    <source>
        <dbReference type="ARBA" id="ARBA00023125"/>
    </source>
</evidence>
<dbReference type="GO" id="GO:0003677">
    <property type="term" value="F:DNA binding"/>
    <property type="evidence" value="ECO:0007669"/>
    <property type="project" value="UniProtKB-KW"/>
</dbReference>
<dbReference type="SMART" id="SM00493">
    <property type="entry name" value="TOPRIM"/>
    <property type="match status" value="1"/>
</dbReference>
<keyword evidence="7 8" id="KW-0413">Isomerase</keyword>
<dbReference type="InterPro" id="IPR013824">
    <property type="entry name" value="Topo_IA_cen_sub1"/>
</dbReference>
<sequence>MAKTLLIVESPTKAKTIKKFLGAQYEVLSSFGHIRDLPKREIGVDVQHDFKPTYVIPTDKRKRVSELKAAAKNADQIYLATDEDREGEAIAWHIANVLDLNLKDVKRIAFHEITKHAIEEALKEPRPLMIDLVDAQQTRRILDRLVGYELSPFLWKKVQRGLSAGRVQSVALRLIVERERERNAFKQEEYWTIEGQFEKDAQVFEGKLAKIDGKKLDKLDIHDQEQSDKIVTDLQGVQAVVDAIEKKQATRKPPTPLTTSTLQQEANTKLGFGAKQTMTIAQKLYETGRITYMRTDSLNLAEKFLGEAQQFILSAYGSDYAKGAVAYKTKRKGAQEAHEAIRPTDPAQTPDSLKTVLKDAGMWKLYDLIWRRTIATQLPNAKIEQTGIDLQAKQYTFRATGNVIVFDGFMKVYRAAKETVLPEVTKGDLVDTKSMAAKQHFTEPPARYSDATLVKILEEHGIGRPSTYAPTIGTIIDRGYVERDDHKKLAPTNTALIVTDLLVEHFPNIVDYAFTANMEKNLDDIAEGKAEWVPTLAEFYVPFHKNLDEKSGELTRADVMHERELGVDPKSGKPVFLKTGRFGAYVQLGVYNKEDKTLPKPKSSSLLKGMNMDTVTLEEVMPLFDLPRTVGKTEDGEIITAQMGPYGTYLKAGKTNASLPEDINLLTVSEEIARTIIKNTKEQKKAMAEPIATLGKDPESEGQILVKVGRFGPYVTDGKTNASISKKLDPKTLTQEQAVELLEKKRKRGNGKWKGKKV</sequence>
<dbReference type="PROSITE" id="PS52039">
    <property type="entry name" value="TOPO_IA_2"/>
    <property type="match status" value="1"/>
</dbReference>
<evidence type="ECO:0000256" key="8">
    <source>
        <dbReference type="HAMAP-Rule" id="MF_00952"/>
    </source>
</evidence>
<dbReference type="PANTHER" id="PTHR42785">
    <property type="entry name" value="DNA TOPOISOMERASE, TYPE IA, CORE"/>
    <property type="match status" value="1"/>
</dbReference>
<comment type="catalytic activity">
    <reaction evidence="1 8">
        <text>ATP-independent breakage of single-stranded DNA, followed by passage and rejoining.</text>
        <dbReference type="EC" id="5.6.2.1"/>
    </reaction>
</comment>
<feature type="domain" description="Toprim" evidence="9">
    <location>
        <begin position="3"/>
        <end position="113"/>
    </location>
</feature>
<evidence type="ECO:0000256" key="7">
    <source>
        <dbReference type="ARBA" id="ARBA00023235"/>
    </source>
</evidence>
<dbReference type="GO" id="GO:0003917">
    <property type="term" value="F:DNA topoisomerase type I (single strand cut, ATP-independent) activity"/>
    <property type="evidence" value="ECO:0007669"/>
    <property type="project" value="UniProtKB-UniRule"/>
</dbReference>
<feature type="site" description="Interaction with DNA" evidence="8">
    <location>
        <position position="139"/>
    </location>
</feature>
<dbReference type="InterPro" id="IPR000380">
    <property type="entry name" value="Topo_IA"/>
</dbReference>
<dbReference type="GO" id="GO:0046872">
    <property type="term" value="F:metal ion binding"/>
    <property type="evidence" value="ECO:0007669"/>
    <property type="project" value="UniProtKB-KW"/>
</dbReference>
<dbReference type="InterPro" id="IPR034149">
    <property type="entry name" value="TOPRIM_TopoI"/>
</dbReference>
<dbReference type="NCBIfam" id="TIGR01051">
    <property type="entry name" value="topA_bact"/>
    <property type="match status" value="1"/>
</dbReference>
<proteinExistence type="inferred from homology"/>
<feature type="site" description="Interaction with DNA" evidence="8">
    <location>
        <position position="140"/>
    </location>
</feature>
<comment type="caution">
    <text evidence="11">The sequence shown here is derived from an EMBL/GenBank/DDBJ whole genome shotgun (WGS) entry which is preliminary data.</text>
</comment>
<evidence type="ECO:0000256" key="4">
    <source>
        <dbReference type="ARBA" id="ARBA00022842"/>
    </source>
</evidence>
<dbReference type="InterPro" id="IPR025589">
    <property type="entry name" value="Toprim_C_rpt"/>
</dbReference>
<keyword evidence="4" id="KW-0460">Magnesium</keyword>
<dbReference type="Gene3D" id="1.10.460.10">
    <property type="entry name" value="Topoisomerase I, domain 2"/>
    <property type="match status" value="1"/>
</dbReference>
<evidence type="ECO:0000313" key="12">
    <source>
        <dbReference type="Proteomes" id="UP000033930"/>
    </source>
</evidence>
<dbReference type="SMART" id="SM00437">
    <property type="entry name" value="TOP1Ac"/>
    <property type="match status" value="1"/>
</dbReference>
<evidence type="ECO:0000256" key="5">
    <source>
        <dbReference type="ARBA" id="ARBA00023029"/>
    </source>
</evidence>
<dbReference type="Gene3D" id="1.10.290.10">
    <property type="entry name" value="Topoisomerase I, domain 4"/>
    <property type="match status" value="1"/>
</dbReference>
<feature type="site" description="Interaction with DNA" evidence="8">
    <location>
        <position position="478"/>
    </location>
</feature>
<dbReference type="Proteomes" id="UP000033930">
    <property type="component" value="Unassembled WGS sequence"/>
</dbReference>
<evidence type="ECO:0000259" key="10">
    <source>
        <dbReference type="PROSITE" id="PS52039"/>
    </source>
</evidence>
<dbReference type="EC" id="5.6.2.1" evidence="8"/>
<dbReference type="InterPro" id="IPR003602">
    <property type="entry name" value="Topo_IA_DNA-bd_dom"/>
</dbReference>
<dbReference type="InterPro" id="IPR023405">
    <property type="entry name" value="Topo_IA_core_domain"/>
</dbReference>
<dbReference type="InterPro" id="IPR028612">
    <property type="entry name" value="Topoisom_1_IA"/>
</dbReference>
<dbReference type="Gene3D" id="3.40.50.140">
    <property type="match status" value="1"/>
</dbReference>
<dbReference type="PANTHER" id="PTHR42785:SF1">
    <property type="entry name" value="DNA TOPOISOMERASE"/>
    <property type="match status" value="1"/>
</dbReference>
<accession>A0A0G0VEN6</accession>
<dbReference type="InterPro" id="IPR013497">
    <property type="entry name" value="Topo_IA_cen"/>
</dbReference>
<dbReference type="InterPro" id="IPR003601">
    <property type="entry name" value="Topo_IA_2"/>
</dbReference>
<keyword evidence="6 8" id="KW-0238">DNA-binding</keyword>
<evidence type="ECO:0000259" key="9">
    <source>
        <dbReference type="PROSITE" id="PS50880"/>
    </source>
</evidence>
<comment type="subunit">
    <text evidence="8">Monomer.</text>
</comment>
<reference evidence="11 12" key="1">
    <citation type="journal article" date="2015" name="Nature">
        <title>rRNA introns, odd ribosomes, and small enigmatic genomes across a large radiation of phyla.</title>
        <authorList>
            <person name="Brown C.T."/>
            <person name="Hug L.A."/>
            <person name="Thomas B.C."/>
            <person name="Sharon I."/>
            <person name="Castelle C.J."/>
            <person name="Singh A."/>
            <person name="Wilkins M.J."/>
            <person name="Williams K.H."/>
            <person name="Banfield J.F."/>
        </authorList>
    </citation>
    <scope>NUCLEOTIDE SEQUENCE [LARGE SCALE GENOMIC DNA]</scope>
</reference>
<dbReference type="InterPro" id="IPR006171">
    <property type="entry name" value="TOPRIM_dom"/>
</dbReference>
<dbReference type="CDD" id="cd03363">
    <property type="entry name" value="TOPRIM_TopoIA_TopoI"/>
    <property type="match status" value="1"/>
</dbReference>
<evidence type="ECO:0000256" key="2">
    <source>
        <dbReference type="ARBA" id="ARBA00009446"/>
    </source>
</evidence>
<dbReference type="PROSITE" id="PS00396">
    <property type="entry name" value="TOPO_IA_1"/>
    <property type="match status" value="1"/>
</dbReference>
<feature type="site" description="Interaction with DNA" evidence="8">
    <location>
        <position position="148"/>
    </location>
</feature>
<feature type="site" description="Interaction with DNA" evidence="8">
    <location>
        <position position="33"/>
    </location>
</feature>
<dbReference type="Pfam" id="PF13368">
    <property type="entry name" value="Toprim_C_rpt"/>
    <property type="match status" value="3"/>
</dbReference>
<dbReference type="Pfam" id="PF01131">
    <property type="entry name" value="Topoisom_bac"/>
    <property type="match status" value="1"/>
</dbReference>
<dbReference type="InterPro" id="IPR005733">
    <property type="entry name" value="TopoI_bac-type"/>
</dbReference>
<comment type="similarity">
    <text evidence="2 8">Belongs to the type IA topoisomerase family.</text>
</comment>
<comment type="function">
    <text evidence="8">Releases the supercoiling and torsional tension of DNA, which is introduced during the DNA replication and transcription, by transiently cleaving and rejoining one strand of the DNA duplex. Introduces a single-strand break via transesterification at a target site in duplex DNA. The scissile phosphodiester is attacked by the catalytic tyrosine of the enzyme, resulting in the formation of a DNA-(5'-phosphotyrosyl)-enzyme intermediate and the expulsion of a 3'-OH DNA strand. The free DNA strand then undergoes passage around the unbroken strand, thus removing DNA supercoils. Finally, in the religation step, the DNA 3'-OH attacks the covalent intermediate to expel the active-site tyrosine and restore the DNA phosphodiester backbone.</text>
</comment>
<dbReference type="GO" id="GO:0006265">
    <property type="term" value="P:DNA topological change"/>
    <property type="evidence" value="ECO:0007669"/>
    <property type="project" value="UniProtKB-UniRule"/>
</dbReference>
<evidence type="ECO:0000256" key="3">
    <source>
        <dbReference type="ARBA" id="ARBA00022723"/>
    </source>
</evidence>
<dbReference type="HAMAP" id="MF_00952">
    <property type="entry name" value="Topoisom_1_prok"/>
    <property type="match status" value="1"/>
</dbReference>
<feature type="site" description="Interaction with DNA" evidence="8">
    <location>
        <position position="294"/>
    </location>
</feature>
<dbReference type="CDD" id="cd00186">
    <property type="entry name" value="TOP1Ac"/>
    <property type="match status" value="1"/>
</dbReference>
<dbReference type="SMART" id="SM00436">
    <property type="entry name" value="TOP1Bc"/>
    <property type="match status" value="1"/>
</dbReference>
<dbReference type="PROSITE" id="PS50880">
    <property type="entry name" value="TOPRIM"/>
    <property type="match status" value="1"/>
</dbReference>
<gene>
    <name evidence="8" type="primary">topA</name>
    <name evidence="11" type="ORF">UU50_C0007G0006</name>
</gene>
<feature type="site" description="Interaction with DNA" evidence="8">
    <location>
        <position position="143"/>
    </location>
</feature>
<dbReference type="Gene3D" id="2.70.20.10">
    <property type="entry name" value="Topoisomerase I, domain 3"/>
    <property type="match status" value="1"/>
</dbReference>
<keyword evidence="5 8" id="KW-0799">Topoisomerase</keyword>
<organism evidence="11 12">
    <name type="scientific">Candidatus Uhrbacteria bacterium GW2011_GWC1_41_20</name>
    <dbReference type="NCBI Taxonomy" id="1618983"/>
    <lineage>
        <taxon>Bacteria</taxon>
        <taxon>Candidatus Uhriibacteriota</taxon>
    </lineage>
</organism>
<dbReference type="SUPFAM" id="SSF56712">
    <property type="entry name" value="Prokaryotic type I DNA topoisomerase"/>
    <property type="match status" value="1"/>
</dbReference>
<dbReference type="InterPro" id="IPR013826">
    <property type="entry name" value="Topo_IA_cen_sub3"/>
</dbReference>